<dbReference type="PROSITE" id="PS51419">
    <property type="entry name" value="RAB"/>
    <property type="match status" value="1"/>
</dbReference>
<evidence type="ECO:0000256" key="2">
    <source>
        <dbReference type="ARBA" id="ARBA00023134"/>
    </source>
</evidence>
<evidence type="ECO:0000256" key="3">
    <source>
        <dbReference type="SAM" id="MobiDB-lite"/>
    </source>
</evidence>
<feature type="compositionally biased region" description="Basic and acidic residues" evidence="3">
    <location>
        <begin position="165"/>
        <end position="174"/>
    </location>
</feature>
<comment type="caution">
    <text evidence="4">The sequence shown here is derived from an EMBL/GenBank/DDBJ whole genome shotgun (WGS) entry which is preliminary data.</text>
</comment>
<dbReference type="Gene3D" id="3.40.50.300">
    <property type="entry name" value="P-loop containing nucleotide triphosphate hydrolases"/>
    <property type="match status" value="1"/>
</dbReference>
<dbReference type="Pfam" id="PF00071">
    <property type="entry name" value="Ras"/>
    <property type="match status" value="1"/>
</dbReference>
<keyword evidence="2" id="KW-0342">GTP-binding</keyword>
<protein>
    <submittedName>
        <fullName evidence="4">Uncharacterized protein</fullName>
    </submittedName>
</protein>
<dbReference type="GO" id="GO:0003924">
    <property type="term" value="F:GTPase activity"/>
    <property type="evidence" value="ECO:0007669"/>
    <property type="project" value="InterPro"/>
</dbReference>
<name>A0AAN6RXA0_9PEZI</name>
<proteinExistence type="predicted"/>
<reference evidence="4" key="1">
    <citation type="journal article" date="2023" name="Mol. Phylogenet. Evol.">
        <title>Genome-scale phylogeny and comparative genomics of the fungal order Sordariales.</title>
        <authorList>
            <person name="Hensen N."/>
            <person name="Bonometti L."/>
            <person name="Westerberg I."/>
            <person name="Brannstrom I.O."/>
            <person name="Guillou S."/>
            <person name="Cros-Aarteil S."/>
            <person name="Calhoun S."/>
            <person name="Haridas S."/>
            <person name="Kuo A."/>
            <person name="Mondo S."/>
            <person name="Pangilinan J."/>
            <person name="Riley R."/>
            <person name="LaButti K."/>
            <person name="Andreopoulos B."/>
            <person name="Lipzen A."/>
            <person name="Chen C."/>
            <person name="Yan M."/>
            <person name="Daum C."/>
            <person name="Ng V."/>
            <person name="Clum A."/>
            <person name="Steindorff A."/>
            <person name="Ohm R.A."/>
            <person name="Martin F."/>
            <person name="Silar P."/>
            <person name="Natvig D.O."/>
            <person name="Lalanne C."/>
            <person name="Gautier V."/>
            <person name="Ament-Velasquez S.L."/>
            <person name="Kruys A."/>
            <person name="Hutchinson M.I."/>
            <person name="Powell A.J."/>
            <person name="Barry K."/>
            <person name="Miller A.N."/>
            <person name="Grigoriev I.V."/>
            <person name="Debuchy R."/>
            <person name="Gladieux P."/>
            <person name="Hiltunen Thoren M."/>
            <person name="Johannesson H."/>
        </authorList>
    </citation>
    <scope>NUCLEOTIDE SEQUENCE</scope>
    <source>
        <strain evidence="4">CBS 103.79</strain>
    </source>
</reference>
<dbReference type="GO" id="GO:0016020">
    <property type="term" value="C:membrane"/>
    <property type="evidence" value="ECO:0007669"/>
    <property type="project" value="InterPro"/>
</dbReference>
<dbReference type="EMBL" id="MU855334">
    <property type="protein sequence ID" value="KAK3906199.1"/>
    <property type="molecule type" value="Genomic_DNA"/>
</dbReference>
<dbReference type="InterPro" id="IPR001806">
    <property type="entry name" value="Small_GTPase"/>
</dbReference>
<dbReference type="PRINTS" id="PR00449">
    <property type="entry name" value="RASTRNSFRMNG"/>
</dbReference>
<dbReference type="Proteomes" id="UP001303889">
    <property type="component" value="Unassembled WGS sequence"/>
</dbReference>
<feature type="region of interest" description="Disordered" evidence="3">
    <location>
        <begin position="165"/>
        <end position="195"/>
    </location>
</feature>
<dbReference type="AlphaFoldDB" id="A0AAN6RXA0"/>
<keyword evidence="5" id="KW-1185">Reference proteome</keyword>
<keyword evidence="1" id="KW-0547">Nucleotide-binding</keyword>
<accession>A0AAN6RXA0</accession>
<evidence type="ECO:0000313" key="4">
    <source>
        <dbReference type="EMBL" id="KAK3906199.1"/>
    </source>
</evidence>
<dbReference type="SUPFAM" id="SSF52540">
    <property type="entry name" value="P-loop containing nucleoside triphosphate hydrolases"/>
    <property type="match status" value="1"/>
</dbReference>
<sequence>YLIDALEMPSKQLLSNPLLAQALSITEAAALVYSVRDEASFRLALGLADFMREHFAPNSQHGQAGGRVYPLLLVGNKTDPPPSPPPADPVAQLQGERAVSRAEGAQAARGMGIPGVSDLASSSSGVGFLEVSAKTGEGVERIFEELGAEVLRVRRAVREGRERMERERERERVKGGVANGEGSGRGAGGMEGRRKAGWRRLWFGGRRGTQTVGGEGR</sequence>
<dbReference type="SMART" id="SM00173">
    <property type="entry name" value="RAS"/>
    <property type="match status" value="1"/>
</dbReference>
<dbReference type="GO" id="GO:0005525">
    <property type="term" value="F:GTP binding"/>
    <property type="evidence" value="ECO:0007669"/>
    <property type="project" value="UniProtKB-KW"/>
</dbReference>
<reference evidence="4" key="2">
    <citation type="submission" date="2023-05" db="EMBL/GenBank/DDBJ databases">
        <authorList>
            <consortium name="Lawrence Berkeley National Laboratory"/>
            <person name="Steindorff A."/>
            <person name="Hensen N."/>
            <person name="Bonometti L."/>
            <person name="Westerberg I."/>
            <person name="Brannstrom I.O."/>
            <person name="Guillou S."/>
            <person name="Cros-Aarteil S."/>
            <person name="Calhoun S."/>
            <person name="Haridas S."/>
            <person name="Kuo A."/>
            <person name="Mondo S."/>
            <person name="Pangilinan J."/>
            <person name="Riley R."/>
            <person name="Labutti K."/>
            <person name="Andreopoulos B."/>
            <person name="Lipzen A."/>
            <person name="Chen C."/>
            <person name="Yanf M."/>
            <person name="Daum C."/>
            <person name="Ng V."/>
            <person name="Clum A."/>
            <person name="Ohm R."/>
            <person name="Martin F."/>
            <person name="Silar P."/>
            <person name="Natvig D."/>
            <person name="Lalanne C."/>
            <person name="Gautier V."/>
            <person name="Ament-Velasquez S.L."/>
            <person name="Kruys A."/>
            <person name="Hutchinson M.I."/>
            <person name="Powell A.J."/>
            <person name="Barry K."/>
            <person name="Miller A.N."/>
            <person name="Grigoriev I.V."/>
            <person name="Debuchy R."/>
            <person name="Gladieux P."/>
            <person name="Thoren M.H."/>
            <person name="Johannesson H."/>
        </authorList>
    </citation>
    <scope>NUCLEOTIDE SEQUENCE</scope>
    <source>
        <strain evidence="4">CBS 103.79</strain>
    </source>
</reference>
<evidence type="ECO:0000313" key="5">
    <source>
        <dbReference type="Proteomes" id="UP001303889"/>
    </source>
</evidence>
<dbReference type="GO" id="GO:0007165">
    <property type="term" value="P:signal transduction"/>
    <property type="evidence" value="ECO:0007669"/>
    <property type="project" value="InterPro"/>
</dbReference>
<dbReference type="PROSITE" id="PS51421">
    <property type="entry name" value="RAS"/>
    <property type="match status" value="1"/>
</dbReference>
<evidence type="ECO:0000256" key="1">
    <source>
        <dbReference type="ARBA" id="ARBA00022741"/>
    </source>
</evidence>
<dbReference type="PANTHER" id="PTHR24070">
    <property type="entry name" value="RAS, DI-RAS, AND RHEB FAMILY MEMBERS OF SMALL GTPASE SUPERFAMILY"/>
    <property type="match status" value="1"/>
</dbReference>
<feature type="non-terminal residue" evidence="4">
    <location>
        <position position="1"/>
    </location>
</feature>
<dbReference type="InterPro" id="IPR020849">
    <property type="entry name" value="Small_GTPase_Ras-type"/>
</dbReference>
<feature type="compositionally biased region" description="Gly residues" evidence="3">
    <location>
        <begin position="177"/>
        <end position="190"/>
    </location>
</feature>
<dbReference type="InterPro" id="IPR027417">
    <property type="entry name" value="P-loop_NTPase"/>
</dbReference>
<organism evidence="4 5">
    <name type="scientific">Staphylotrichum tortipilum</name>
    <dbReference type="NCBI Taxonomy" id="2831512"/>
    <lineage>
        <taxon>Eukaryota</taxon>
        <taxon>Fungi</taxon>
        <taxon>Dikarya</taxon>
        <taxon>Ascomycota</taxon>
        <taxon>Pezizomycotina</taxon>
        <taxon>Sordariomycetes</taxon>
        <taxon>Sordariomycetidae</taxon>
        <taxon>Sordariales</taxon>
        <taxon>Chaetomiaceae</taxon>
        <taxon>Staphylotrichum</taxon>
    </lineage>
</organism>
<gene>
    <name evidence="4" type="ORF">C8A05DRAFT_12076</name>
</gene>